<protein>
    <submittedName>
        <fullName evidence="3">Heterokaryon incompatibility protein-domain-containing protein</fullName>
    </submittedName>
</protein>
<gene>
    <name evidence="3" type="ORF">B0T16DRAFT_111294</name>
</gene>
<proteinExistence type="predicted"/>
<accession>A0AA39YI92</accession>
<evidence type="ECO:0000313" key="3">
    <source>
        <dbReference type="EMBL" id="KAK0653113.1"/>
    </source>
</evidence>
<sequence length="680" mass="77142">MDLRLHPRRTNPSSVSSSSSEVDSEPAQTPTRFRQPAKLCPKCQFLIDDLGNRYSMDKFGDSEDDGYHIRHHETLSAIKQSAEDGCSLCTHFVSSTPIKWGSLPPEADGSPVWAKLEPLNNFETVNLRIMGPDIDELIKDFIKLPVSRVAILHKAPSQAEDYDSPEGQTSTKDALPLCRRWLQTCRLSHTVCNGDGEFGHYVPTRLIDLESPTPRIRLAAELVGNDELEYATLSHCWGTLKFTTLKTTNLETFRCGLPTHELPKTFLDAIHIAQSLGFRYLWIDSLCILQDSIEDWDTESSLMTKVYGRSSLNIAATSAANGSVGCFFERNRDWRCQISTSNQDAWWDISKRLVWDEPGQLNELARRAWVVQERYLSRRTLHFDDQQVSWECDEGPACEFYPSGYTKQVEHFCAYRLKKRPLTEQLWPRIVEIYSRGELTRPTDKLVAIGGLARLIQEKTGDDYIAGLWRRDLEHQLLWRSDNRDGGGHVRLDTGTPTWSWASIQGRIEFFSTVDEIWVSVHDVHLTHSSPNPFGGVSDANLRLICQYFHLATLKHRTTGYGYDIRFDGESSWTENGAYIWFDTDEGAKKAAEDGPISLFLLAVEYSKSWDICEGLLLEPTGFSKGEYRRVGYWKMHKAGGIVTTGSGAVGRNLVTHKSYEHFAGITSEGETEQFFIDLV</sequence>
<organism evidence="3 4">
    <name type="scientific">Cercophora newfieldiana</name>
    <dbReference type="NCBI Taxonomy" id="92897"/>
    <lineage>
        <taxon>Eukaryota</taxon>
        <taxon>Fungi</taxon>
        <taxon>Dikarya</taxon>
        <taxon>Ascomycota</taxon>
        <taxon>Pezizomycotina</taxon>
        <taxon>Sordariomycetes</taxon>
        <taxon>Sordariomycetidae</taxon>
        <taxon>Sordariales</taxon>
        <taxon>Lasiosphaeriaceae</taxon>
        <taxon>Cercophora</taxon>
    </lineage>
</organism>
<dbReference type="Proteomes" id="UP001174936">
    <property type="component" value="Unassembled WGS sequence"/>
</dbReference>
<feature type="domain" description="Heterokaryon incompatibility" evidence="2">
    <location>
        <begin position="230"/>
        <end position="373"/>
    </location>
</feature>
<dbReference type="Pfam" id="PF06985">
    <property type="entry name" value="HET"/>
    <property type="match status" value="1"/>
</dbReference>
<dbReference type="PANTHER" id="PTHR33112:SF10">
    <property type="entry name" value="TOL"/>
    <property type="match status" value="1"/>
</dbReference>
<dbReference type="AlphaFoldDB" id="A0AA39YI92"/>
<evidence type="ECO:0000256" key="1">
    <source>
        <dbReference type="SAM" id="MobiDB-lite"/>
    </source>
</evidence>
<reference evidence="3" key="1">
    <citation type="submission" date="2023-06" db="EMBL/GenBank/DDBJ databases">
        <title>Genome-scale phylogeny and comparative genomics of the fungal order Sordariales.</title>
        <authorList>
            <consortium name="Lawrence Berkeley National Laboratory"/>
            <person name="Hensen N."/>
            <person name="Bonometti L."/>
            <person name="Westerberg I."/>
            <person name="Brannstrom I.O."/>
            <person name="Guillou S."/>
            <person name="Cros-Aarteil S."/>
            <person name="Calhoun S."/>
            <person name="Haridas S."/>
            <person name="Kuo A."/>
            <person name="Mondo S."/>
            <person name="Pangilinan J."/>
            <person name="Riley R."/>
            <person name="Labutti K."/>
            <person name="Andreopoulos B."/>
            <person name="Lipzen A."/>
            <person name="Chen C."/>
            <person name="Yanf M."/>
            <person name="Daum C."/>
            <person name="Ng V."/>
            <person name="Clum A."/>
            <person name="Steindorff A."/>
            <person name="Ohm R."/>
            <person name="Martin F."/>
            <person name="Silar P."/>
            <person name="Natvig D."/>
            <person name="Lalanne C."/>
            <person name="Gautier V."/>
            <person name="Ament-Velasquez S.L."/>
            <person name="Kruys A."/>
            <person name="Hutchinson M.I."/>
            <person name="Powell A.J."/>
            <person name="Barry K."/>
            <person name="Miller A.N."/>
            <person name="Grigoriev I.V."/>
            <person name="Debuchy R."/>
            <person name="Gladieux P."/>
            <person name="Thoren M.H."/>
            <person name="Johannesson H."/>
        </authorList>
    </citation>
    <scope>NUCLEOTIDE SEQUENCE</scope>
    <source>
        <strain evidence="3">SMH2532-1</strain>
    </source>
</reference>
<dbReference type="EMBL" id="JAULSV010000002">
    <property type="protein sequence ID" value="KAK0653113.1"/>
    <property type="molecule type" value="Genomic_DNA"/>
</dbReference>
<evidence type="ECO:0000313" key="4">
    <source>
        <dbReference type="Proteomes" id="UP001174936"/>
    </source>
</evidence>
<dbReference type="InterPro" id="IPR010730">
    <property type="entry name" value="HET"/>
</dbReference>
<evidence type="ECO:0000259" key="2">
    <source>
        <dbReference type="Pfam" id="PF06985"/>
    </source>
</evidence>
<keyword evidence="4" id="KW-1185">Reference proteome</keyword>
<dbReference type="PANTHER" id="PTHR33112">
    <property type="entry name" value="DOMAIN PROTEIN, PUTATIVE-RELATED"/>
    <property type="match status" value="1"/>
</dbReference>
<feature type="region of interest" description="Disordered" evidence="1">
    <location>
        <begin position="1"/>
        <end position="33"/>
    </location>
</feature>
<name>A0AA39YI92_9PEZI</name>
<comment type="caution">
    <text evidence="3">The sequence shown here is derived from an EMBL/GenBank/DDBJ whole genome shotgun (WGS) entry which is preliminary data.</text>
</comment>